<keyword evidence="4" id="KW-0143">Chaperone</keyword>
<dbReference type="STRING" id="200324.A0A2N5TDX7"/>
<feature type="compositionally biased region" description="Basic residues" evidence="6">
    <location>
        <begin position="376"/>
        <end position="387"/>
    </location>
</feature>
<dbReference type="GO" id="GO:0005681">
    <property type="term" value="C:spliceosomal complex"/>
    <property type="evidence" value="ECO:0007669"/>
    <property type="project" value="TreeGrafter"/>
</dbReference>
<protein>
    <recommendedName>
        <fullName evidence="7">J domain-containing protein</fullName>
    </recommendedName>
</protein>
<dbReference type="GO" id="GO:0005737">
    <property type="term" value="C:cytoplasm"/>
    <property type="evidence" value="ECO:0007669"/>
    <property type="project" value="UniProtKB-SubCell"/>
</dbReference>
<evidence type="ECO:0000256" key="2">
    <source>
        <dbReference type="ARBA" id="ARBA00004496"/>
    </source>
</evidence>
<evidence type="ECO:0000313" key="11">
    <source>
        <dbReference type="Proteomes" id="UP000235392"/>
    </source>
</evidence>
<dbReference type="InterPro" id="IPR001623">
    <property type="entry name" value="DnaJ_domain"/>
</dbReference>
<dbReference type="PRINTS" id="PR00625">
    <property type="entry name" value="JDOMAIN"/>
</dbReference>
<keyword evidence="3" id="KW-0963">Cytoplasm</keyword>
<reference evidence="10 11" key="1">
    <citation type="submission" date="2017-11" db="EMBL/GenBank/DDBJ databases">
        <title>De novo assembly and phasing of dikaryotic genomes from two isolates of Puccinia coronata f. sp. avenae, the causal agent of oat crown rust.</title>
        <authorList>
            <person name="Miller M.E."/>
            <person name="Zhang Y."/>
            <person name="Omidvar V."/>
            <person name="Sperschneider J."/>
            <person name="Schwessinger B."/>
            <person name="Raley C."/>
            <person name="Palmer J.M."/>
            <person name="Garnica D."/>
            <person name="Upadhyaya N."/>
            <person name="Rathjen J."/>
            <person name="Taylor J.M."/>
            <person name="Park R.F."/>
            <person name="Dodds P.N."/>
            <person name="Hirsch C.D."/>
            <person name="Kianian S.F."/>
            <person name="Figueroa M."/>
        </authorList>
    </citation>
    <scope>NUCLEOTIDE SEQUENCE [LARGE SCALE GENOMIC DNA]</scope>
    <source>
        <strain evidence="9">12NC29</strain>
        <strain evidence="8">12SD80</strain>
    </source>
</reference>
<proteinExistence type="predicted"/>
<dbReference type="PANTHER" id="PTHR44313:SF1">
    <property type="entry name" value="DNAJ HOMOLOG SUBFAMILY C MEMBER 17"/>
    <property type="match status" value="1"/>
</dbReference>
<dbReference type="InterPro" id="IPR018253">
    <property type="entry name" value="DnaJ_domain_CS"/>
</dbReference>
<feature type="domain" description="J" evidence="7">
    <location>
        <begin position="5"/>
        <end position="71"/>
    </location>
</feature>
<dbReference type="PROSITE" id="PS00636">
    <property type="entry name" value="DNAJ_1"/>
    <property type="match status" value="1"/>
</dbReference>
<dbReference type="PROSITE" id="PS50076">
    <property type="entry name" value="DNAJ_2"/>
    <property type="match status" value="1"/>
</dbReference>
<accession>A0A2N5TDX7</accession>
<dbReference type="InterPro" id="IPR052094">
    <property type="entry name" value="Pre-mRNA-splicing_ERAD"/>
</dbReference>
<dbReference type="Proteomes" id="UP000235392">
    <property type="component" value="Unassembled WGS sequence"/>
</dbReference>
<dbReference type="AlphaFoldDB" id="A0A2N5TDX7"/>
<keyword evidence="5" id="KW-0539">Nucleus</keyword>
<dbReference type="Proteomes" id="UP000235388">
    <property type="component" value="Unassembled WGS sequence"/>
</dbReference>
<evidence type="ECO:0000313" key="8">
    <source>
        <dbReference type="EMBL" id="PLW23689.1"/>
    </source>
</evidence>
<evidence type="ECO:0000256" key="4">
    <source>
        <dbReference type="ARBA" id="ARBA00023186"/>
    </source>
</evidence>
<feature type="region of interest" description="Disordered" evidence="6">
    <location>
        <begin position="268"/>
        <end position="330"/>
    </location>
</feature>
<dbReference type="InterPro" id="IPR036869">
    <property type="entry name" value="J_dom_sf"/>
</dbReference>
<comment type="caution">
    <text evidence="8">The sequence shown here is derived from an EMBL/GenBank/DDBJ whole genome shotgun (WGS) entry which is preliminary data.</text>
</comment>
<evidence type="ECO:0000256" key="3">
    <source>
        <dbReference type="ARBA" id="ARBA00022490"/>
    </source>
</evidence>
<evidence type="ECO:0000259" key="7">
    <source>
        <dbReference type="PROSITE" id="PS50076"/>
    </source>
</evidence>
<feature type="compositionally biased region" description="Low complexity" evidence="6">
    <location>
        <begin position="273"/>
        <end position="326"/>
    </location>
</feature>
<dbReference type="EMBL" id="PGCI01000627">
    <property type="protein sequence ID" value="PLW23689.1"/>
    <property type="molecule type" value="Genomic_DNA"/>
</dbReference>
<evidence type="ECO:0000256" key="6">
    <source>
        <dbReference type="SAM" id="MobiDB-lite"/>
    </source>
</evidence>
<organism evidence="8 11">
    <name type="scientific">Puccinia coronata f. sp. avenae</name>
    <dbReference type="NCBI Taxonomy" id="200324"/>
    <lineage>
        <taxon>Eukaryota</taxon>
        <taxon>Fungi</taxon>
        <taxon>Dikarya</taxon>
        <taxon>Basidiomycota</taxon>
        <taxon>Pucciniomycotina</taxon>
        <taxon>Pucciniomycetes</taxon>
        <taxon>Pucciniales</taxon>
        <taxon>Pucciniaceae</taxon>
        <taxon>Puccinia</taxon>
    </lineage>
</organism>
<dbReference type="Gene3D" id="1.10.287.110">
    <property type="entry name" value="DnaJ domain"/>
    <property type="match status" value="1"/>
</dbReference>
<gene>
    <name evidence="9" type="ORF">PCANC_13659</name>
    <name evidence="8" type="ORF">PCASD_13559</name>
</gene>
<sequence>MESETAYSLLHIPNTASSDEILHAYRQESLKYHPRRFDPGEKFIEIHFKKLADAYETLIDPKKRKEYDTKLKLRELRKVKNPDCTRLFDPQQQHERQRRHSTYATPIVRPSSTGHHHPSVGARNLLSQSHPIVRAAAQPIPIQQPASLSSVSRVKPESEQRARRSSISGLAPIPKLTPLQPSIKTQPGVPLSSSFSSLRVSAVQPPTRVGSCVPAPETSGFKQSRSRLDESLLSMRLNQYHNPHGSQPQSSAGQKGRVNRQSIINELHHRARSNSTTSSSRVAYPNLSTSASSSTSSSLLPSSISPSSSLSSSFSKFGASPSSGAPLSRMNFPAAQDLSAHFSPPRLLASSHHSFRDPPNDHEYQPLTANSSSQNHAKRPPTHHRLSRGSSRPF</sequence>
<keyword evidence="10" id="KW-1185">Reference proteome</keyword>
<feature type="compositionally biased region" description="Basic and acidic residues" evidence="6">
    <location>
        <begin position="354"/>
        <end position="364"/>
    </location>
</feature>
<feature type="region of interest" description="Disordered" evidence="6">
    <location>
        <begin position="343"/>
        <end position="394"/>
    </location>
</feature>
<evidence type="ECO:0000256" key="5">
    <source>
        <dbReference type="ARBA" id="ARBA00023242"/>
    </source>
</evidence>
<feature type="region of interest" description="Disordered" evidence="6">
    <location>
        <begin position="89"/>
        <end position="122"/>
    </location>
</feature>
<dbReference type="SMART" id="SM00271">
    <property type="entry name" value="DnaJ"/>
    <property type="match status" value="1"/>
</dbReference>
<feature type="region of interest" description="Disordered" evidence="6">
    <location>
        <begin position="144"/>
        <end position="225"/>
    </location>
</feature>
<dbReference type="PANTHER" id="PTHR44313">
    <property type="entry name" value="DNAJ HOMOLOG SUBFAMILY C MEMBER 17"/>
    <property type="match status" value="1"/>
</dbReference>
<name>A0A2N5TDX7_9BASI</name>
<dbReference type="EMBL" id="PGCJ01000208">
    <property type="protein sequence ID" value="PLW38413.1"/>
    <property type="molecule type" value="Genomic_DNA"/>
</dbReference>
<dbReference type="GO" id="GO:0000390">
    <property type="term" value="P:spliceosomal complex disassembly"/>
    <property type="evidence" value="ECO:0007669"/>
    <property type="project" value="TreeGrafter"/>
</dbReference>
<dbReference type="SUPFAM" id="SSF46565">
    <property type="entry name" value="Chaperone J-domain"/>
    <property type="match status" value="1"/>
</dbReference>
<evidence type="ECO:0000313" key="10">
    <source>
        <dbReference type="Proteomes" id="UP000235388"/>
    </source>
</evidence>
<comment type="subcellular location">
    <subcellularLocation>
        <location evidence="2">Cytoplasm</location>
    </subcellularLocation>
    <subcellularLocation>
        <location evidence="1">Nucleus</location>
    </subcellularLocation>
</comment>
<evidence type="ECO:0000256" key="1">
    <source>
        <dbReference type="ARBA" id="ARBA00004123"/>
    </source>
</evidence>
<dbReference type="Pfam" id="PF00226">
    <property type="entry name" value="DnaJ"/>
    <property type="match status" value="1"/>
</dbReference>
<dbReference type="CDD" id="cd06257">
    <property type="entry name" value="DnaJ"/>
    <property type="match status" value="1"/>
</dbReference>
<evidence type="ECO:0000313" key="9">
    <source>
        <dbReference type="EMBL" id="PLW38413.1"/>
    </source>
</evidence>
<dbReference type="OrthoDB" id="445556at2759"/>